<feature type="domain" description="Protein kinase" evidence="2">
    <location>
        <begin position="697"/>
        <end position="988"/>
    </location>
</feature>
<dbReference type="Proteomes" id="UP001470230">
    <property type="component" value="Unassembled WGS sequence"/>
</dbReference>
<dbReference type="Pfam" id="PF00069">
    <property type="entry name" value="Pkinase"/>
    <property type="match status" value="1"/>
</dbReference>
<dbReference type="Pfam" id="PF13306">
    <property type="entry name" value="LRR_5"/>
    <property type="match status" value="4"/>
</dbReference>
<dbReference type="Gene3D" id="1.10.510.10">
    <property type="entry name" value="Transferase(Phosphotransferase) domain 1"/>
    <property type="match status" value="1"/>
</dbReference>
<dbReference type="SUPFAM" id="SSF56112">
    <property type="entry name" value="Protein kinase-like (PK-like)"/>
    <property type="match status" value="1"/>
</dbReference>
<accession>A0ABR2L3F4</accession>
<keyword evidence="4" id="KW-1185">Reference proteome</keyword>
<name>A0ABR2L3F4_9EUKA</name>
<dbReference type="InterPro" id="IPR011009">
    <property type="entry name" value="Kinase-like_dom_sf"/>
</dbReference>
<evidence type="ECO:0000313" key="3">
    <source>
        <dbReference type="EMBL" id="KAK8897878.1"/>
    </source>
</evidence>
<dbReference type="InterPro" id="IPR053139">
    <property type="entry name" value="Surface_bspA-like"/>
</dbReference>
<dbReference type="PROSITE" id="PS50011">
    <property type="entry name" value="PROTEIN_KINASE_DOM"/>
    <property type="match status" value="1"/>
</dbReference>
<dbReference type="InterPro" id="IPR032675">
    <property type="entry name" value="LRR_dom_sf"/>
</dbReference>
<evidence type="ECO:0000259" key="2">
    <source>
        <dbReference type="PROSITE" id="PS50011"/>
    </source>
</evidence>
<dbReference type="PANTHER" id="PTHR45661:SF3">
    <property type="entry name" value="IG-LIKE DOMAIN-CONTAINING PROTEIN"/>
    <property type="match status" value="1"/>
</dbReference>
<dbReference type="SUPFAM" id="SSF52058">
    <property type="entry name" value="L domain-like"/>
    <property type="match status" value="3"/>
</dbReference>
<protein>
    <recommendedName>
        <fullName evidence="2">Protein kinase domain-containing protein</fullName>
    </recommendedName>
</protein>
<comment type="caution">
    <text evidence="3">The sequence shown here is derived from an EMBL/GenBank/DDBJ whole genome shotgun (WGS) entry which is preliminary data.</text>
</comment>
<gene>
    <name evidence="3" type="ORF">M9Y10_000107</name>
</gene>
<sequence length="1016" mass="115937">MRITNKDGITFEISKEDHTVTIIKSPTAKAALLIPRTLSHQSQEYIITSIKDRSFKNNKTIRNIEFSTDSLLYSICNEAFSHSSLESIKIPAKLTEIGYSTFSWCSKLKTIEIPTNSSLCEIDKEAFSHSSIETFSMPSKVTEIKEFTFSHCDNLKTIEITENSSLHTIGKFAFSCSSLEDIFIPQNVERLEEGWCAGTSKLNHFSVSLKNELFSNYEDKFIVGKTDKNKKEYEEIIFSIRNIEEATIPANIRTINSYSFSCCNNLRTMNFPSNSSLCRICKEAFSFSSIERIKIPSKTTIIEDGAFSYCKSLKTVEITDDSSLSSIDKETFSSSSIESLFIPPKVTTIKEGAFSYCENLKTIKITENSSLRMISKFAFSHSSLEDIFIPQNVERLEEGWCADVNNLNHFSVSLKNELFSNYEDKFIVGKTDKNKKEYEEIIFSIRNIEEATIPANIRTINSYSFSCCNNLRTMNFPSNSSLCRIEDFAFSSSSLEFISIPSQVKEIGENAFSNCYNLETVSFTDDSLLHMINKDVFAHSSVEYITISSKVTKIAEHAFLECKRLKAIYFAVNSSLNYIHKEAFSGCSIETLSFPSSLMKILAEVIKYKKITNIEIIDEEVHINSSFKMSCITSISCPKAQQVIIDKGCGKFSLLIQRDCKIIADESTIKEHEIKLIIPRKEIKIEIMNDETIERLIQNNEPISETPTSTIYKIKLNNENGNKKGSKNVKKGKKTKKTKDAKKVKNSTKEVRALKVFNIQMLTKDEDNNETDNSNYYQIDTEKMEKLVSKLDILNKIDHQNIIKTFGFFFGDENHQPCVLEEYFKSNLENSIKQLKEVDLVAIIYEISSAMKEVHRKRIMHCNLKPANILLDMRNHVKICDFNIFKMNDSQEQPQMNASKSSLLFAAPEIENNEHYDEKADVYSFGLLVVFILSRGELPDDSSLEKKATIPKSLNKISHLLIERCLSSSPRDRPSFFQIVDFIIKSQFKLIDGIENELETLRKFLGFTKDEFLPTS</sequence>
<organism evidence="3 4">
    <name type="scientific">Tritrichomonas musculus</name>
    <dbReference type="NCBI Taxonomy" id="1915356"/>
    <lineage>
        <taxon>Eukaryota</taxon>
        <taxon>Metamonada</taxon>
        <taxon>Parabasalia</taxon>
        <taxon>Tritrichomonadida</taxon>
        <taxon>Tritrichomonadidae</taxon>
        <taxon>Tritrichomonas</taxon>
    </lineage>
</organism>
<dbReference type="Gene3D" id="3.80.10.10">
    <property type="entry name" value="Ribonuclease Inhibitor"/>
    <property type="match status" value="4"/>
</dbReference>
<dbReference type="InterPro" id="IPR000719">
    <property type="entry name" value="Prot_kinase_dom"/>
</dbReference>
<reference evidence="3 4" key="1">
    <citation type="submission" date="2024-04" db="EMBL/GenBank/DDBJ databases">
        <title>Tritrichomonas musculus Genome.</title>
        <authorList>
            <person name="Alves-Ferreira E."/>
            <person name="Grigg M."/>
            <person name="Lorenzi H."/>
            <person name="Galac M."/>
        </authorList>
    </citation>
    <scope>NUCLEOTIDE SEQUENCE [LARGE SCALE GENOMIC DNA]</scope>
    <source>
        <strain evidence="3 4">EAF2021</strain>
    </source>
</reference>
<evidence type="ECO:0000313" key="4">
    <source>
        <dbReference type="Proteomes" id="UP001470230"/>
    </source>
</evidence>
<feature type="region of interest" description="Disordered" evidence="1">
    <location>
        <begin position="718"/>
        <end position="745"/>
    </location>
</feature>
<dbReference type="PANTHER" id="PTHR45661">
    <property type="entry name" value="SURFACE ANTIGEN"/>
    <property type="match status" value="1"/>
</dbReference>
<feature type="compositionally biased region" description="Basic residues" evidence="1">
    <location>
        <begin position="724"/>
        <end position="740"/>
    </location>
</feature>
<dbReference type="InterPro" id="IPR026906">
    <property type="entry name" value="LRR_5"/>
</dbReference>
<dbReference type="EMBL" id="JAPFFF010000001">
    <property type="protein sequence ID" value="KAK8897878.1"/>
    <property type="molecule type" value="Genomic_DNA"/>
</dbReference>
<proteinExistence type="predicted"/>
<evidence type="ECO:0000256" key="1">
    <source>
        <dbReference type="SAM" id="MobiDB-lite"/>
    </source>
</evidence>